<keyword evidence="4" id="KW-0862">Zinc</keyword>
<dbReference type="PANTHER" id="PTHR46233">
    <property type="entry name" value="HYDROXYACYLGLUTATHIONE HYDROLASE GLOC"/>
    <property type="match status" value="1"/>
</dbReference>
<dbReference type="GO" id="GO:0016787">
    <property type="term" value="F:hydrolase activity"/>
    <property type="evidence" value="ECO:0007669"/>
    <property type="project" value="UniProtKB-KW"/>
</dbReference>
<dbReference type="Pfam" id="PF00753">
    <property type="entry name" value="Lactamase_B"/>
    <property type="match status" value="1"/>
</dbReference>
<comment type="caution">
    <text evidence="6">The sequence shown here is derived from an EMBL/GenBank/DDBJ whole genome shotgun (WGS) entry which is preliminary data.</text>
</comment>
<proteinExistence type="predicted"/>
<dbReference type="PANTHER" id="PTHR46233:SF3">
    <property type="entry name" value="HYDROXYACYLGLUTATHIONE HYDROLASE GLOC"/>
    <property type="match status" value="1"/>
</dbReference>
<evidence type="ECO:0000256" key="4">
    <source>
        <dbReference type="ARBA" id="ARBA00022833"/>
    </source>
</evidence>
<gene>
    <name evidence="6" type="ORF">CHH72_05285</name>
</gene>
<evidence type="ECO:0000313" key="7">
    <source>
        <dbReference type="Proteomes" id="UP000216207"/>
    </source>
</evidence>
<keyword evidence="3 6" id="KW-0378">Hydrolase</keyword>
<dbReference type="RefSeq" id="WP_035201665.1">
    <property type="nucleotide sequence ID" value="NZ_CP012475.1"/>
</dbReference>
<dbReference type="CDD" id="cd06262">
    <property type="entry name" value="metallo-hydrolase-like_MBL-fold"/>
    <property type="match status" value="1"/>
</dbReference>
<evidence type="ECO:0000256" key="2">
    <source>
        <dbReference type="ARBA" id="ARBA00022723"/>
    </source>
</evidence>
<evidence type="ECO:0000259" key="5">
    <source>
        <dbReference type="SMART" id="SM00849"/>
    </source>
</evidence>
<dbReference type="SUPFAM" id="SSF56281">
    <property type="entry name" value="Metallo-hydrolase/oxidoreductase"/>
    <property type="match status" value="1"/>
</dbReference>
<dbReference type="AlphaFoldDB" id="A0A268P3R3"/>
<sequence>MYTQIPLGPLQTNAYVLYNEEKEAVLFDPGGDGAAFVNWIREQKLTPQAILLTHAHFDHIGALEEVRQAFACPVYLHEAEKQWLLDPLKNGSARMGRQPIKTKPADHLLKDEGTLKVGSFSFKLFHTPGHSPGSVSYYVADENIVFSGDALFQQGIGRTDLFGGNHELLVQSIHNKLLTLPEETIVASGHGPLTTIGQEMDHNPFLNGY</sequence>
<evidence type="ECO:0000256" key="3">
    <source>
        <dbReference type="ARBA" id="ARBA00022801"/>
    </source>
</evidence>
<dbReference type="Gene3D" id="3.60.15.10">
    <property type="entry name" value="Ribonuclease Z/Hydroxyacylglutathione hydrolase-like"/>
    <property type="match status" value="1"/>
</dbReference>
<dbReference type="SMART" id="SM00849">
    <property type="entry name" value="Lactamase_B"/>
    <property type="match status" value="1"/>
</dbReference>
<reference evidence="6 7" key="1">
    <citation type="submission" date="2017-07" db="EMBL/GenBank/DDBJ databases">
        <title>Isolation and whole genome analysis of endospore-forming bacteria from heroin.</title>
        <authorList>
            <person name="Kalinowski J."/>
            <person name="Ahrens B."/>
            <person name="Al-Dilaimi A."/>
            <person name="Winkler A."/>
            <person name="Wibberg D."/>
            <person name="Schleenbecker U."/>
            <person name="Ruckert C."/>
            <person name="Wolfel R."/>
            <person name="Grass G."/>
        </authorList>
    </citation>
    <scope>NUCLEOTIDE SEQUENCE [LARGE SCALE GENOMIC DNA]</scope>
    <source>
        <strain evidence="6 7">7539</strain>
    </source>
</reference>
<dbReference type="EMBL" id="NPCC01000005">
    <property type="protein sequence ID" value="PAE90392.1"/>
    <property type="molecule type" value="Genomic_DNA"/>
</dbReference>
<comment type="cofactor">
    <cofactor evidence="1">
        <name>Zn(2+)</name>
        <dbReference type="ChEBI" id="CHEBI:29105"/>
    </cofactor>
</comment>
<protein>
    <submittedName>
        <fullName evidence="6">MBL fold metallo-hydrolase</fullName>
    </submittedName>
</protein>
<dbReference type="InterPro" id="IPR051453">
    <property type="entry name" value="MBL_Glyoxalase_II"/>
</dbReference>
<dbReference type="GO" id="GO:0046872">
    <property type="term" value="F:metal ion binding"/>
    <property type="evidence" value="ECO:0007669"/>
    <property type="project" value="UniProtKB-KW"/>
</dbReference>
<dbReference type="InterPro" id="IPR036866">
    <property type="entry name" value="RibonucZ/Hydroxyglut_hydro"/>
</dbReference>
<keyword evidence="2" id="KW-0479">Metal-binding</keyword>
<organism evidence="6 7">
    <name type="scientific">Shouchella clausii</name>
    <name type="common">Alkalihalobacillus clausii</name>
    <dbReference type="NCBI Taxonomy" id="79880"/>
    <lineage>
        <taxon>Bacteria</taxon>
        <taxon>Bacillati</taxon>
        <taxon>Bacillota</taxon>
        <taxon>Bacilli</taxon>
        <taxon>Bacillales</taxon>
        <taxon>Bacillaceae</taxon>
        <taxon>Shouchella</taxon>
    </lineage>
</organism>
<name>A0A268P3R3_SHOCL</name>
<dbReference type="Proteomes" id="UP000216207">
    <property type="component" value="Unassembled WGS sequence"/>
</dbReference>
<evidence type="ECO:0000313" key="6">
    <source>
        <dbReference type="EMBL" id="PAE90392.1"/>
    </source>
</evidence>
<feature type="domain" description="Metallo-beta-lactamase" evidence="5">
    <location>
        <begin position="11"/>
        <end position="190"/>
    </location>
</feature>
<dbReference type="InterPro" id="IPR001279">
    <property type="entry name" value="Metallo-B-lactamas"/>
</dbReference>
<evidence type="ECO:0000256" key="1">
    <source>
        <dbReference type="ARBA" id="ARBA00001947"/>
    </source>
</evidence>
<accession>A0A268P3R3</accession>